<dbReference type="SMART" id="SM00347">
    <property type="entry name" value="HTH_MARR"/>
    <property type="match status" value="1"/>
</dbReference>
<comment type="caution">
    <text evidence="2">The sequence shown here is derived from an EMBL/GenBank/DDBJ whole genome shotgun (WGS) entry which is preliminary data.</text>
</comment>
<keyword evidence="3" id="KW-1185">Reference proteome</keyword>
<dbReference type="InterPro" id="IPR036388">
    <property type="entry name" value="WH-like_DNA-bd_sf"/>
</dbReference>
<dbReference type="EMBL" id="RQXX01000004">
    <property type="protein sequence ID" value="RVV97642.1"/>
    <property type="molecule type" value="Genomic_DNA"/>
</dbReference>
<dbReference type="PROSITE" id="PS50995">
    <property type="entry name" value="HTH_MARR_2"/>
    <property type="match status" value="1"/>
</dbReference>
<dbReference type="Gene3D" id="1.10.10.10">
    <property type="entry name" value="Winged helix-like DNA-binding domain superfamily/Winged helix DNA-binding domain"/>
    <property type="match status" value="1"/>
</dbReference>
<organism evidence="2 3">
    <name type="scientific">Mesobaculum littorinae</name>
    <dbReference type="NCBI Taxonomy" id="2486419"/>
    <lineage>
        <taxon>Bacteria</taxon>
        <taxon>Pseudomonadati</taxon>
        <taxon>Pseudomonadota</taxon>
        <taxon>Alphaproteobacteria</taxon>
        <taxon>Rhodobacterales</taxon>
        <taxon>Roseobacteraceae</taxon>
        <taxon>Mesobaculum</taxon>
    </lineage>
</organism>
<dbReference type="OrthoDB" id="582199at2"/>
<dbReference type="RefSeq" id="WP_127907237.1">
    <property type="nucleotide sequence ID" value="NZ_RQXX01000004.1"/>
</dbReference>
<accession>A0A438AG15</accession>
<evidence type="ECO:0000259" key="1">
    <source>
        <dbReference type="PROSITE" id="PS50995"/>
    </source>
</evidence>
<dbReference type="Proteomes" id="UP000285908">
    <property type="component" value="Unassembled WGS sequence"/>
</dbReference>
<dbReference type="PANTHER" id="PTHR33164:SF95">
    <property type="entry name" value="TRANSCRIPTIONAL REGULATOR"/>
    <property type="match status" value="1"/>
</dbReference>
<protein>
    <submittedName>
        <fullName evidence="2">MarR family transcriptional regulator</fullName>
    </submittedName>
</protein>
<name>A0A438AG15_9RHOB</name>
<dbReference type="GO" id="GO:0006950">
    <property type="term" value="P:response to stress"/>
    <property type="evidence" value="ECO:0007669"/>
    <property type="project" value="TreeGrafter"/>
</dbReference>
<gene>
    <name evidence="2" type="ORF">EKE94_14020</name>
</gene>
<dbReference type="SUPFAM" id="SSF46785">
    <property type="entry name" value="Winged helix' DNA-binding domain"/>
    <property type="match status" value="1"/>
</dbReference>
<reference evidence="2 3" key="1">
    <citation type="submission" date="2018-11" db="EMBL/GenBank/DDBJ databases">
        <title>Mesobaculum littorinae gen. nov., sp. nov., isolated from Littorina scabra that represents a novel genus of the order Rhodobacteraceae.</title>
        <authorList>
            <person name="Li F."/>
        </authorList>
    </citation>
    <scope>NUCLEOTIDE SEQUENCE [LARGE SCALE GENOMIC DNA]</scope>
    <source>
        <strain evidence="2 3">M0103</strain>
    </source>
</reference>
<dbReference type="GO" id="GO:0003700">
    <property type="term" value="F:DNA-binding transcription factor activity"/>
    <property type="evidence" value="ECO:0007669"/>
    <property type="project" value="InterPro"/>
</dbReference>
<dbReference type="InterPro" id="IPR039422">
    <property type="entry name" value="MarR/SlyA-like"/>
</dbReference>
<proteinExistence type="predicted"/>
<evidence type="ECO:0000313" key="3">
    <source>
        <dbReference type="Proteomes" id="UP000285908"/>
    </source>
</evidence>
<sequence length="147" mass="16142">MSDHSKLPGHLIRRMHQFSTKVFLTRVREAGYDLTPVQFAALEALRREGDLDQARLADAIAKDRATTGAVVDRLAQKRLIGRSADPNDRRSRIVSLTPEGETVIAAMTPVVEALQKEVLSGLDATEYRTFIALASKVIAASVSRNDT</sequence>
<feature type="domain" description="HTH marR-type" evidence="1">
    <location>
        <begin position="8"/>
        <end position="139"/>
    </location>
</feature>
<dbReference type="InterPro" id="IPR000835">
    <property type="entry name" value="HTH_MarR-typ"/>
</dbReference>
<evidence type="ECO:0000313" key="2">
    <source>
        <dbReference type="EMBL" id="RVV97642.1"/>
    </source>
</evidence>
<dbReference type="Pfam" id="PF01047">
    <property type="entry name" value="MarR"/>
    <property type="match status" value="1"/>
</dbReference>
<dbReference type="AlphaFoldDB" id="A0A438AG15"/>
<dbReference type="InterPro" id="IPR036390">
    <property type="entry name" value="WH_DNA-bd_sf"/>
</dbReference>
<dbReference type="PANTHER" id="PTHR33164">
    <property type="entry name" value="TRANSCRIPTIONAL REGULATOR, MARR FAMILY"/>
    <property type="match status" value="1"/>
</dbReference>
<dbReference type="PRINTS" id="PR00598">
    <property type="entry name" value="HTHMARR"/>
</dbReference>